<dbReference type="SUPFAM" id="SSF89550">
    <property type="entry name" value="PHP domain-like"/>
    <property type="match status" value="1"/>
</dbReference>
<evidence type="ECO:0000313" key="3">
    <source>
        <dbReference type="EMBL" id="CUP53344.1"/>
    </source>
</evidence>
<sequence length="237" mass="26048">MYLSDIHTHSIASGHGTTCTISDMAKAASRKGLKLLGITDHGPGTLAAGTSSYFRSLTYAPKKRFGIELLFGVELNILDIDGHLDLNDELLGELDYAIASMHAQNYNSGTIAENTSAYLNAMTHPCVKVLGHCDNPAFPVDYETLAVGAKENGVIFEINEASLAPYGYRGDTRANNREILKYCMKYEIPIVLSSDSHGVEHIGDFTCAAEFVHEMMFPEKMILNNDIPRLKMILSER</sequence>
<dbReference type="CDD" id="cd07437">
    <property type="entry name" value="PHP_HisPPase_Ycdx_like"/>
    <property type="match status" value="1"/>
</dbReference>
<dbReference type="AlphaFoldDB" id="A0A174NX85"/>
<dbReference type="PANTHER" id="PTHR36928:SF1">
    <property type="entry name" value="PHOSPHATASE YCDX-RELATED"/>
    <property type="match status" value="1"/>
</dbReference>
<evidence type="ECO:0000259" key="1">
    <source>
        <dbReference type="SMART" id="SM00481"/>
    </source>
</evidence>
<evidence type="ECO:0000313" key="4">
    <source>
        <dbReference type="EMBL" id="RYT68935.1"/>
    </source>
</evidence>
<dbReference type="Gene3D" id="3.20.20.140">
    <property type="entry name" value="Metal-dependent hydrolases"/>
    <property type="match status" value="1"/>
</dbReference>
<dbReference type="GO" id="GO:0005829">
    <property type="term" value="C:cytosol"/>
    <property type="evidence" value="ECO:0007669"/>
    <property type="project" value="TreeGrafter"/>
</dbReference>
<reference evidence="4 7" key="2">
    <citation type="journal article" date="2019" name="Science, e1252229">
        <title>Invertible promoters mediate bacterial phase variation, antibiotic resistance, and host adaptation in the gut.</title>
        <authorList>
            <person name="Jiang X."/>
            <person name="Hall A.B."/>
            <person name="Arthur T.D."/>
            <person name="Plichta D.R."/>
            <person name="Covington C.T."/>
            <person name="Poyet M."/>
            <person name="Crothers J."/>
            <person name="Moses P.L."/>
            <person name="Tolonen A.C."/>
            <person name="Vlamakis H."/>
            <person name="Alm E.J."/>
            <person name="Xavier R.J."/>
        </authorList>
    </citation>
    <scope>NUCLEOTIDE SEQUENCE [LARGE SCALE GENOMIC DNA]</scope>
    <source>
        <strain evidence="4">Af_0058</strain>
        <strain evidence="7">af_0058</strain>
    </source>
</reference>
<dbReference type="GO" id="GO:0008270">
    <property type="term" value="F:zinc ion binding"/>
    <property type="evidence" value="ECO:0007669"/>
    <property type="project" value="TreeGrafter"/>
</dbReference>
<evidence type="ECO:0000313" key="7">
    <source>
        <dbReference type="Proteomes" id="UP000293506"/>
    </source>
</evidence>
<dbReference type="EMBL" id="CYZD01000003">
    <property type="protein sequence ID" value="CUN77643.1"/>
    <property type="molecule type" value="Genomic_DNA"/>
</dbReference>
<dbReference type="SMART" id="SM00481">
    <property type="entry name" value="POLIIIAc"/>
    <property type="match status" value="1"/>
</dbReference>
<dbReference type="InterPro" id="IPR004013">
    <property type="entry name" value="PHP_dom"/>
</dbReference>
<dbReference type="InterPro" id="IPR050243">
    <property type="entry name" value="PHP_phosphatase"/>
</dbReference>
<feature type="domain" description="Polymerase/histidinol phosphatase N-terminal" evidence="1">
    <location>
        <begin position="4"/>
        <end position="79"/>
    </location>
</feature>
<dbReference type="EMBL" id="RCXQ01000001">
    <property type="protein sequence ID" value="RYT68935.1"/>
    <property type="molecule type" value="Genomic_DNA"/>
</dbReference>
<organism evidence="3 6">
    <name type="scientific">Blautia obeum</name>
    <dbReference type="NCBI Taxonomy" id="40520"/>
    <lineage>
        <taxon>Bacteria</taxon>
        <taxon>Bacillati</taxon>
        <taxon>Bacillota</taxon>
        <taxon>Clostridia</taxon>
        <taxon>Lachnospirales</taxon>
        <taxon>Lachnospiraceae</taxon>
        <taxon>Blautia</taxon>
    </lineage>
</organism>
<accession>A0A174NX85</accession>
<dbReference type="InterPro" id="IPR016195">
    <property type="entry name" value="Pol/histidinol_Pase-like"/>
</dbReference>
<dbReference type="EMBL" id="CZBA01000008">
    <property type="protein sequence ID" value="CUP53344.1"/>
    <property type="molecule type" value="Genomic_DNA"/>
</dbReference>
<evidence type="ECO:0000313" key="6">
    <source>
        <dbReference type="Proteomes" id="UP000095413"/>
    </source>
</evidence>
<reference evidence="5 6" key="1">
    <citation type="submission" date="2015-09" db="EMBL/GenBank/DDBJ databases">
        <authorList>
            <consortium name="Pathogen Informatics"/>
        </authorList>
    </citation>
    <scope>NUCLEOTIDE SEQUENCE [LARGE SCALE GENOMIC DNA]</scope>
    <source>
        <strain evidence="2 5">2789STDY5608837</strain>
        <strain evidence="3 6">2789STDY5834921</strain>
    </source>
</reference>
<dbReference type="RefSeq" id="WP_055056001.1">
    <property type="nucleotide sequence ID" value="NZ_CYZD01000003.1"/>
</dbReference>
<dbReference type="GO" id="GO:0042578">
    <property type="term" value="F:phosphoric ester hydrolase activity"/>
    <property type="evidence" value="ECO:0007669"/>
    <property type="project" value="TreeGrafter"/>
</dbReference>
<evidence type="ECO:0000313" key="2">
    <source>
        <dbReference type="EMBL" id="CUN77643.1"/>
    </source>
</evidence>
<dbReference type="EC" id="3.1.3.-" evidence="3"/>
<dbReference type="OrthoDB" id="9808747at2"/>
<dbReference type="InterPro" id="IPR003141">
    <property type="entry name" value="Pol/His_phosphatase_N"/>
</dbReference>
<dbReference type="PANTHER" id="PTHR36928">
    <property type="entry name" value="PHOSPHATASE YCDX-RELATED"/>
    <property type="match status" value="1"/>
</dbReference>
<gene>
    <name evidence="3" type="primary">ycdX</name>
    <name evidence="4" type="ORF">EAI82_01830</name>
    <name evidence="2" type="ORF">ERS852394_00878</name>
    <name evidence="3" type="ORF">ERS852533_01676</name>
</gene>
<dbReference type="Proteomes" id="UP000095409">
    <property type="component" value="Unassembled WGS sequence"/>
</dbReference>
<dbReference type="Pfam" id="PF02811">
    <property type="entry name" value="PHP"/>
    <property type="match status" value="1"/>
</dbReference>
<evidence type="ECO:0000313" key="5">
    <source>
        <dbReference type="Proteomes" id="UP000095409"/>
    </source>
</evidence>
<keyword evidence="3" id="KW-0378">Hydrolase</keyword>
<proteinExistence type="predicted"/>
<protein>
    <submittedName>
        <fullName evidence="3 4">Phosphatase</fullName>
        <ecNumber evidence="3">3.1.3.-</ecNumber>
    </submittedName>
</protein>
<dbReference type="Proteomes" id="UP000095413">
    <property type="component" value="Unassembled WGS sequence"/>
</dbReference>
<dbReference type="Proteomes" id="UP000293506">
    <property type="component" value="Unassembled WGS sequence"/>
</dbReference>
<name>A0A174NX85_9FIRM</name>